<protein>
    <submittedName>
        <fullName evidence="2">Gas vesicle protein</fullName>
    </submittedName>
</protein>
<proteinExistence type="predicted"/>
<sequence length="485" mass="57367">MEQAEKEPITINILPFLIEALSIKRSIRKDIDMLYELDKYRFYKKAKESEWYNNLIVKEGDIYREVYAKKALGIILCANKDTNLAEKFLQILKKGWPRAFSYVEKHDNIDIEQYIVNLNSEIDNMHIDIFNSELAVLYFLAINFNKKFVINEGLKVLEENLLQREKHYLGLEPTSYSFDKLPDNIKKYAADLRKHIFAEIGKISTYEKLFDSDVDIVKREIDFISFLFNSEKLSMDALFFENDISKKDIIEILALYYSVFKNIDVESATKHFVSGTTIKCLLKAYKQVKTYFFEHNQETMFLEMERRDEEIEKLKSENNMLKNKISELSQTLADYKKSLENKYLQEIKMLNKTIKDLKMQLDEEHQKDKELNALREFMFSLETKEVYSNSEKEVDLSSIKGLIAGGQETWQKELKKSLPNFSFINSENFDIKVLDNIDIVFFFPNFLSHALYYKVINEVRKRNIKVGYISKLNKELALEEIKRHV</sequence>
<dbReference type="Proteomes" id="UP001166402">
    <property type="component" value="Unassembled WGS sequence"/>
</dbReference>
<keyword evidence="3" id="KW-1185">Reference proteome</keyword>
<organism evidence="2 3">
    <name type="scientific">Thermoanaerobacterium butyriciformans</name>
    <dbReference type="NCBI Taxonomy" id="1702242"/>
    <lineage>
        <taxon>Bacteria</taxon>
        <taxon>Bacillati</taxon>
        <taxon>Bacillota</taxon>
        <taxon>Clostridia</taxon>
        <taxon>Thermoanaerobacterales</taxon>
        <taxon>Thermoanaerobacteraceae</taxon>
        <taxon>Thermoanaerobacterium</taxon>
    </lineage>
</organism>
<reference evidence="2" key="1">
    <citation type="submission" date="2021-03" db="EMBL/GenBank/DDBJ databases">
        <title>Genomic Encyclopedia of Type Strains, Phase IV (KMG-IV): sequencing the most valuable type-strain genomes for metagenomic binning, comparative biology and taxonomic classification.</title>
        <authorList>
            <person name="Goeker M."/>
        </authorList>
    </citation>
    <scope>NUCLEOTIDE SEQUENCE</scope>
    <source>
        <strain evidence="2">DSM 101588</strain>
    </source>
</reference>
<evidence type="ECO:0000313" key="3">
    <source>
        <dbReference type="Proteomes" id="UP001166402"/>
    </source>
</evidence>
<gene>
    <name evidence="2" type="ORF">J2Z80_000282</name>
</gene>
<comment type="caution">
    <text evidence="2">The sequence shown here is derived from an EMBL/GenBank/DDBJ whole genome shotgun (WGS) entry which is preliminary data.</text>
</comment>
<accession>A0ABS4NAW4</accession>
<keyword evidence="1" id="KW-0175">Coiled coil</keyword>
<name>A0ABS4NAW4_9THEO</name>
<dbReference type="EMBL" id="JAGGLT010000002">
    <property type="protein sequence ID" value="MBP2070784.1"/>
    <property type="molecule type" value="Genomic_DNA"/>
</dbReference>
<feature type="coiled-coil region" evidence="1">
    <location>
        <begin position="304"/>
        <end position="374"/>
    </location>
</feature>
<evidence type="ECO:0000256" key="1">
    <source>
        <dbReference type="SAM" id="Coils"/>
    </source>
</evidence>
<evidence type="ECO:0000313" key="2">
    <source>
        <dbReference type="EMBL" id="MBP2070784.1"/>
    </source>
</evidence>
<dbReference type="RefSeq" id="WP_209452757.1">
    <property type="nucleotide sequence ID" value="NZ_JAGGLT010000002.1"/>
</dbReference>